<keyword evidence="4 6" id="KW-0573">Peptidoglycan synthesis</keyword>
<dbReference type="GO" id="GO:0071555">
    <property type="term" value="P:cell wall organization"/>
    <property type="evidence" value="ECO:0007669"/>
    <property type="project" value="UniProtKB-UniRule"/>
</dbReference>
<organism evidence="9 10">
    <name type="scientific">Amycolatopsis alkalitolerans</name>
    <dbReference type="NCBI Taxonomy" id="2547244"/>
    <lineage>
        <taxon>Bacteria</taxon>
        <taxon>Bacillati</taxon>
        <taxon>Actinomycetota</taxon>
        <taxon>Actinomycetes</taxon>
        <taxon>Pseudonocardiales</taxon>
        <taxon>Pseudonocardiaceae</taxon>
        <taxon>Amycolatopsis</taxon>
    </lineage>
</organism>
<sequence>MLALSILTALTGWTLVRVSGESAAAPSPVKHPAPVAAATTAPAPPATGGQQAVVVNQCPPSAVACVDEQLRISWLQQDGKVVYGPVPVMPGTAGADDSVATPTGVFHVQWKDAHHVSSEFNEPMTNAVFFAAGGIAFHEGSLVSSSHGCVHLSPADSARYYAALPVGAEVAVF</sequence>
<keyword evidence="10" id="KW-1185">Reference proteome</keyword>
<dbReference type="InterPro" id="IPR038063">
    <property type="entry name" value="Transpep_catalytic_dom"/>
</dbReference>
<evidence type="ECO:0000259" key="8">
    <source>
        <dbReference type="PROSITE" id="PS52029"/>
    </source>
</evidence>
<gene>
    <name evidence="9" type="ORF">FG385_02010</name>
</gene>
<dbReference type="Pfam" id="PF03734">
    <property type="entry name" value="YkuD"/>
    <property type="match status" value="1"/>
</dbReference>
<dbReference type="InterPro" id="IPR050979">
    <property type="entry name" value="LD-transpeptidase"/>
</dbReference>
<keyword evidence="5 6" id="KW-0961">Cell wall biogenesis/degradation</keyword>
<dbReference type="InterPro" id="IPR005490">
    <property type="entry name" value="LD_TPept_cat_dom"/>
</dbReference>
<dbReference type="OrthoDB" id="8887048at2"/>
<evidence type="ECO:0000256" key="1">
    <source>
        <dbReference type="ARBA" id="ARBA00004752"/>
    </source>
</evidence>
<accession>A0A5C4M8K1</accession>
<feature type="active site" description="Proton donor/acceptor" evidence="6">
    <location>
        <position position="138"/>
    </location>
</feature>
<dbReference type="AlphaFoldDB" id="A0A5C4M8K1"/>
<evidence type="ECO:0000256" key="7">
    <source>
        <dbReference type="SAM" id="MobiDB-lite"/>
    </source>
</evidence>
<comment type="caution">
    <text evidence="9">The sequence shown here is derived from an EMBL/GenBank/DDBJ whole genome shotgun (WGS) entry which is preliminary data.</text>
</comment>
<dbReference type="GO" id="GO:0005576">
    <property type="term" value="C:extracellular region"/>
    <property type="evidence" value="ECO:0007669"/>
    <property type="project" value="TreeGrafter"/>
</dbReference>
<protein>
    <submittedName>
        <fullName evidence="9">L,D-transpeptidase</fullName>
    </submittedName>
</protein>
<dbReference type="GO" id="GO:0071972">
    <property type="term" value="F:peptidoglycan L,D-transpeptidase activity"/>
    <property type="evidence" value="ECO:0007669"/>
    <property type="project" value="TreeGrafter"/>
</dbReference>
<evidence type="ECO:0000313" key="10">
    <source>
        <dbReference type="Proteomes" id="UP000305546"/>
    </source>
</evidence>
<dbReference type="SUPFAM" id="SSF141523">
    <property type="entry name" value="L,D-transpeptidase catalytic domain-like"/>
    <property type="match status" value="1"/>
</dbReference>
<dbReference type="PANTHER" id="PTHR30582:SF33">
    <property type="entry name" value="EXPORTED PROTEIN"/>
    <property type="match status" value="1"/>
</dbReference>
<dbReference type="PANTHER" id="PTHR30582">
    <property type="entry name" value="L,D-TRANSPEPTIDASE"/>
    <property type="match status" value="1"/>
</dbReference>
<evidence type="ECO:0000256" key="5">
    <source>
        <dbReference type="ARBA" id="ARBA00023316"/>
    </source>
</evidence>
<dbReference type="GO" id="GO:0016740">
    <property type="term" value="F:transferase activity"/>
    <property type="evidence" value="ECO:0007669"/>
    <property type="project" value="UniProtKB-KW"/>
</dbReference>
<keyword evidence="2" id="KW-0808">Transferase</keyword>
<evidence type="ECO:0000256" key="2">
    <source>
        <dbReference type="ARBA" id="ARBA00022679"/>
    </source>
</evidence>
<reference evidence="9 10" key="1">
    <citation type="submission" date="2019-06" db="EMBL/GenBank/DDBJ databases">
        <title>Amycolatopsis alkalitolerans sp. nov., isolated from Gastrodia elata Blume.</title>
        <authorList>
            <person name="Narsing Rao M.P."/>
            <person name="Li W.J."/>
        </authorList>
    </citation>
    <scope>NUCLEOTIDE SEQUENCE [LARGE SCALE GENOMIC DNA]</scope>
    <source>
        <strain evidence="9 10">SYSUP0005</strain>
    </source>
</reference>
<dbReference type="UniPathway" id="UPA00219"/>
<dbReference type="Gene3D" id="2.40.440.10">
    <property type="entry name" value="L,D-transpeptidase catalytic domain-like"/>
    <property type="match status" value="1"/>
</dbReference>
<dbReference type="GO" id="GO:0018104">
    <property type="term" value="P:peptidoglycan-protein cross-linking"/>
    <property type="evidence" value="ECO:0007669"/>
    <property type="project" value="TreeGrafter"/>
</dbReference>
<comment type="pathway">
    <text evidence="1 6">Cell wall biogenesis; peptidoglycan biosynthesis.</text>
</comment>
<evidence type="ECO:0000256" key="6">
    <source>
        <dbReference type="PROSITE-ProRule" id="PRU01373"/>
    </source>
</evidence>
<feature type="domain" description="L,D-TPase catalytic" evidence="8">
    <location>
        <begin position="62"/>
        <end position="173"/>
    </location>
</feature>
<dbReference type="GO" id="GO:0008360">
    <property type="term" value="P:regulation of cell shape"/>
    <property type="evidence" value="ECO:0007669"/>
    <property type="project" value="UniProtKB-UniRule"/>
</dbReference>
<proteinExistence type="predicted"/>
<dbReference type="EMBL" id="VDFW01000001">
    <property type="protein sequence ID" value="TNC29788.1"/>
    <property type="molecule type" value="Genomic_DNA"/>
</dbReference>
<evidence type="ECO:0000313" key="9">
    <source>
        <dbReference type="EMBL" id="TNC29788.1"/>
    </source>
</evidence>
<feature type="active site" description="Nucleophile" evidence="6">
    <location>
        <position position="149"/>
    </location>
</feature>
<feature type="region of interest" description="Disordered" evidence="7">
    <location>
        <begin position="24"/>
        <end position="49"/>
    </location>
</feature>
<evidence type="ECO:0000256" key="4">
    <source>
        <dbReference type="ARBA" id="ARBA00022984"/>
    </source>
</evidence>
<dbReference type="Proteomes" id="UP000305546">
    <property type="component" value="Unassembled WGS sequence"/>
</dbReference>
<dbReference type="PROSITE" id="PS52029">
    <property type="entry name" value="LD_TPASE"/>
    <property type="match status" value="1"/>
</dbReference>
<feature type="compositionally biased region" description="Low complexity" evidence="7">
    <location>
        <begin position="24"/>
        <end position="41"/>
    </location>
</feature>
<name>A0A5C4M8K1_9PSEU</name>
<keyword evidence="3 6" id="KW-0133">Cell shape</keyword>
<evidence type="ECO:0000256" key="3">
    <source>
        <dbReference type="ARBA" id="ARBA00022960"/>
    </source>
</evidence>
<dbReference type="CDD" id="cd16913">
    <property type="entry name" value="YkuD_like"/>
    <property type="match status" value="1"/>
</dbReference>